<dbReference type="Gene3D" id="3.40.50.1400">
    <property type="match status" value="2"/>
</dbReference>
<dbReference type="PANTHER" id="PTHR11108:SF1">
    <property type="entry name" value="FERROCHELATASE, MITOCHONDRIAL"/>
    <property type="match status" value="1"/>
</dbReference>
<proteinExistence type="inferred from homology"/>
<dbReference type="InterPro" id="IPR033644">
    <property type="entry name" value="Ferrochelatase_C"/>
</dbReference>
<keyword evidence="10" id="KW-1185">Reference proteome</keyword>
<dbReference type="SUPFAM" id="SSF53800">
    <property type="entry name" value="Chelatase"/>
    <property type="match status" value="1"/>
</dbReference>
<evidence type="ECO:0000313" key="9">
    <source>
        <dbReference type="EMBL" id="UOO87786.1"/>
    </source>
</evidence>
<comment type="similarity">
    <text evidence="1 7 8">Belongs to the ferrochelatase family.</text>
</comment>
<evidence type="ECO:0000256" key="7">
    <source>
        <dbReference type="HAMAP-Rule" id="MF_00323"/>
    </source>
</evidence>
<dbReference type="Pfam" id="PF00762">
    <property type="entry name" value="Ferrochelatase"/>
    <property type="match status" value="1"/>
</dbReference>
<evidence type="ECO:0000256" key="2">
    <source>
        <dbReference type="ARBA" id="ARBA00023004"/>
    </source>
</evidence>
<dbReference type="InterPro" id="IPR033659">
    <property type="entry name" value="Ferrochelatase_N"/>
</dbReference>
<dbReference type="HAMAP" id="MF_00323">
    <property type="entry name" value="Ferrochelatase"/>
    <property type="match status" value="1"/>
</dbReference>
<evidence type="ECO:0000256" key="8">
    <source>
        <dbReference type="RuleBase" id="RU000607"/>
    </source>
</evidence>
<keyword evidence="5 7" id="KW-0627">Porphyrin biosynthesis</keyword>
<reference evidence="9 10" key="1">
    <citation type="journal article" date="2022" name="Res Sq">
        <title>Evolution of multicellular longitudinally dividing oral cavity symbionts (Neisseriaceae).</title>
        <authorList>
            <person name="Nyongesa S."/>
            <person name="Weber P."/>
            <person name="Bernet E."/>
            <person name="Pullido F."/>
            <person name="Nieckarz M."/>
            <person name="Delaby M."/>
            <person name="Nieves C."/>
            <person name="Viehboeck T."/>
            <person name="Krause N."/>
            <person name="Rivera-Millot A."/>
            <person name="Nakamura A."/>
            <person name="Vischer N."/>
            <person name="VanNieuwenhze M."/>
            <person name="Brun Y."/>
            <person name="Cava F."/>
            <person name="Bulgheresi S."/>
            <person name="Veyrier F."/>
        </authorList>
    </citation>
    <scope>NUCLEOTIDE SEQUENCE [LARGE SCALE GENOMIC DNA]</scope>
    <source>
        <strain evidence="9 10">SN4</strain>
    </source>
</reference>
<evidence type="ECO:0000256" key="4">
    <source>
        <dbReference type="ARBA" id="ARBA00023239"/>
    </source>
</evidence>
<keyword evidence="7 8" id="KW-0963">Cytoplasm</keyword>
<protein>
    <recommendedName>
        <fullName evidence="7 8">Ferrochelatase</fullName>
        <ecNumber evidence="7 8">4.98.1.1</ecNumber>
    </recommendedName>
    <alternativeName>
        <fullName evidence="7">Heme synthase</fullName>
    </alternativeName>
    <alternativeName>
        <fullName evidence="7">Protoheme ferro-lyase</fullName>
    </alternativeName>
</protein>
<evidence type="ECO:0000256" key="5">
    <source>
        <dbReference type="ARBA" id="ARBA00023244"/>
    </source>
</evidence>
<comment type="catalytic activity">
    <reaction evidence="6">
        <text>Fe-coproporphyrin III + 2 H(+) = coproporphyrin III + Fe(2+)</text>
        <dbReference type="Rhea" id="RHEA:49572"/>
        <dbReference type="ChEBI" id="CHEBI:15378"/>
        <dbReference type="ChEBI" id="CHEBI:29033"/>
        <dbReference type="ChEBI" id="CHEBI:68438"/>
        <dbReference type="ChEBI" id="CHEBI:131725"/>
        <dbReference type="EC" id="4.99.1.9"/>
    </reaction>
    <physiologicalReaction direction="right-to-left" evidence="6">
        <dbReference type="Rhea" id="RHEA:49574"/>
    </physiologicalReaction>
</comment>
<dbReference type="InterPro" id="IPR019772">
    <property type="entry name" value="Ferrochelatase_AS"/>
</dbReference>
<dbReference type="CDD" id="cd00419">
    <property type="entry name" value="Ferrochelatase_C"/>
    <property type="match status" value="1"/>
</dbReference>
<feature type="binding site" evidence="7">
    <location>
        <position position="289"/>
    </location>
    <ligand>
        <name>Fe(2+)</name>
        <dbReference type="ChEBI" id="CHEBI:29033"/>
    </ligand>
</feature>
<gene>
    <name evidence="7 9" type="primary">hemH</name>
    <name evidence="9" type="ORF">LVJ82_09790</name>
</gene>
<dbReference type="CDD" id="cd03411">
    <property type="entry name" value="Ferrochelatase_N"/>
    <property type="match status" value="1"/>
</dbReference>
<comment type="pathway">
    <text evidence="7 8">Porphyrin-containing compound metabolism; protoheme biosynthesis; protoheme from protoporphyrin-IX: step 1/1.</text>
</comment>
<evidence type="ECO:0000313" key="10">
    <source>
        <dbReference type="Proteomes" id="UP000832011"/>
    </source>
</evidence>
<dbReference type="EC" id="4.98.1.1" evidence="7 8"/>
<evidence type="ECO:0000256" key="6">
    <source>
        <dbReference type="ARBA" id="ARBA00024536"/>
    </source>
</evidence>
<accession>A0ABY4DXG0</accession>
<keyword evidence="3 7" id="KW-0350">Heme biosynthesis</keyword>
<evidence type="ECO:0000256" key="3">
    <source>
        <dbReference type="ARBA" id="ARBA00023133"/>
    </source>
</evidence>
<name>A0ABY4DXG0_9NEIS</name>
<dbReference type="GO" id="GO:0016829">
    <property type="term" value="F:lyase activity"/>
    <property type="evidence" value="ECO:0007669"/>
    <property type="project" value="UniProtKB-KW"/>
</dbReference>
<dbReference type="EMBL" id="CP091511">
    <property type="protein sequence ID" value="UOO87786.1"/>
    <property type="molecule type" value="Genomic_DNA"/>
</dbReference>
<dbReference type="RefSeq" id="WP_058356773.1">
    <property type="nucleotide sequence ID" value="NZ_CABKVG010000009.1"/>
</dbReference>
<dbReference type="Proteomes" id="UP000832011">
    <property type="component" value="Chromosome"/>
</dbReference>
<keyword evidence="2 7" id="KW-0408">Iron</keyword>
<dbReference type="NCBIfam" id="TIGR00109">
    <property type="entry name" value="hemH"/>
    <property type="match status" value="1"/>
</dbReference>
<keyword evidence="4 7" id="KW-0456">Lyase</keyword>
<dbReference type="PANTHER" id="PTHR11108">
    <property type="entry name" value="FERROCHELATASE"/>
    <property type="match status" value="1"/>
</dbReference>
<dbReference type="PROSITE" id="PS00534">
    <property type="entry name" value="FERROCHELATASE"/>
    <property type="match status" value="1"/>
</dbReference>
<organism evidence="9 10">
    <name type="scientific">Vitreoscilla massiliensis</name>
    <dbReference type="NCBI Taxonomy" id="1689272"/>
    <lineage>
        <taxon>Bacteria</taxon>
        <taxon>Pseudomonadati</taxon>
        <taxon>Pseudomonadota</taxon>
        <taxon>Betaproteobacteria</taxon>
        <taxon>Neisseriales</taxon>
        <taxon>Neisseriaceae</taxon>
        <taxon>Vitreoscilla</taxon>
    </lineage>
</organism>
<evidence type="ECO:0000256" key="1">
    <source>
        <dbReference type="ARBA" id="ARBA00007718"/>
    </source>
</evidence>
<comment type="catalytic activity">
    <reaction evidence="7 8">
        <text>heme b + 2 H(+) = protoporphyrin IX + Fe(2+)</text>
        <dbReference type="Rhea" id="RHEA:22584"/>
        <dbReference type="ChEBI" id="CHEBI:15378"/>
        <dbReference type="ChEBI" id="CHEBI:29033"/>
        <dbReference type="ChEBI" id="CHEBI:57306"/>
        <dbReference type="ChEBI" id="CHEBI:60344"/>
        <dbReference type="EC" id="4.98.1.1"/>
    </reaction>
</comment>
<keyword evidence="7" id="KW-0479">Metal-binding</keyword>
<comment type="function">
    <text evidence="7 8">Catalyzes the ferrous insertion into protoporphyrin IX.</text>
</comment>
<sequence>MSIYLQEPQRRLTDKVGVLLMNLGTPQSCDTADVRAYLKEFLSDQRVVELPKALWQPILRGAILPRRPKASAANYRKVWTEQGSPLAVILAAQTQAVREYFQHLGKEVIVDFAMTYGQPSIASQIEAFKQQGVGRLLVLPLYPQYSSSATAAALDKLYADLQNQRNTPSLRVLSRYGNRSGYISAMSHHLRTQAPNLQHYDKIMFSYHGIPQLHVDAGDPYLDECLETSQLLAEHVGLQADHYITAFQSRFGKAKWIGPSTQDLLQSLPQQGVRKLAVFCPGFSADCLETLEEIAISGQELFVAAGGEQFDYIPCLNTEVVWTEALCLMVAQELSGWI</sequence>
<feature type="binding site" evidence="7">
    <location>
        <position position="208"/>
    </location>
    <ligand>
        <name>Fe(2+)</name>
        <dbReference type="ChEBI" id="CHEBI:29033"/>
    </ligand>
</feature>
<dbReference type="InterPro" id="IPR001015">
    <property type="entry name" value="Ferrochelatase"/>
</dbReference>
<comment type="subcellular location">
    <subcellularLocation>
        <location evidence="7 8">Cytoplasm</location>
    </subcellularLocation>
</comment>